<feature type="transmembrane region" description="Helical" evidence="1">
    <location>
        <begin position="20"/>
        <end position="41"/>
    </location>
</feature>
<feature type="transmembrane region" description="Helical" evidence="1">
    <location>
        <begin position="200"/>
        <end position="220"/>
    </location>
</feature>
<sequence length="384" mass="43621">MAKKSKKYTIRKLINDIHLWLGIGSGIILFLVCLSGTILTFEEEIKNLFTQDFKVAQSSNRRLSLEQLSESLSKEGTVTSVTLPIETGEPLQFNVKTSPKERRGTTYFVDPYSGEYQKKQKSQLDGFFLSMFKMHRWLLMDTTIGRPVVGIATIIFLILSISGIILWFPKKRRWKNFKPGFKIKFSANWKRINHDLHNTLGFYACIFLVIMSLTGLFWSFEWYRDAGSEVLGTKVFGNRGGGPKFTSALSPNARVKTFKEILEISAGELNYKGEVSITIPSTDKDVFTITKSNANSWSPVIKDKLVLDQDGTLMHKEIFRDKPLNVQIASLIKPIHMGTIYGTFSKIIYFFACLIATTLPITGTLIWINKLKAKKKKKKKVAFA</sequence>
<gene>
    <name evidence="2" type="ORF">EHW67_09935</name>
</gene>
<keyword evidence="1" id="KW-0812">Transmembrane</keyword>
<reference evidence="2 3" key="1">
    <citation type="submission" date="2018-11" db="EMBL/GenBank/DDBJ databases">
        <title>Arenibacter aquaticus sp.nov., a marine bacterium isolated from surface seawater in the South China Sea.</title>
        <authorList>
            <person name="Guo J."/>
            <person name="Sun J."/>
        </authorList>
    </citation>
    <scope>NUCLEOTIDE SEQUENCE [LARGE SCALE GENOMIC DNA]</scope>
    <source>
        <strain evidence="2 3">GUO666</strain>
    </source>
</reference>
<proteinExistence type="predicted"/>
<dbReference type="Pfam" id="PF03929">
    <property type="entry name" value="PepSY_TM"/>
    <property type="match status" value="1"/>
</dbReference>
<evidence type="ECO:0000256" key="1">
    <source>
        <dbReference type="SAM" id="Phobius"/>
    </source>
</evidence>
<dbReference type="PANTHER" id="PTHR34219:SF3">
    <property type="entry name" value="BLL7967 PROTEIN"/>
    <property type="match status" value="1"/>
</dbReference>
<name>A0A3S0D599_9FLAO</name>
<dbReference type="PANTHER" id="PTHR34219">
    <property type="entry name" value="IRON-REGULATED INNER MEMBRANE PROTEIN-RELATED"/>
    <property type="match status" value="1"/>
</dbReference>
<dbReference type="OrthoDB" id="111691at2"/>
<dbReference type="InterPro" id="IPR005625">
    <property type="entry name" value="PepSY-ass_TM"/>
</dbReference>
<keyword evidence="1" id="KW-0472">Membrane</keyword>
<feature type="transmembrane region" description="Helical" evidence="1">
    <location>
        <begin position="347"/>
        <end position="368"/>
    </location>
</feature>
<accession>A0A3S0D599</accession>
<protein>
    <submittedName>
        <fullName evidence="2">PepSY domain-containing protein</fullName>
    </submittedName>
</protein>
<organism evidence="2 3">
    <name type="scientific">Arenibacter aquaticus</name>
    <dbReference type="NCBI Taxonomy" id="2489054"/>
    <lineage>
        <taxon>Bacteria</taxon>
        <taxon>Pseudomonadati</taxon>
        <taxon>Bacteroidota</taxon>
        <taxon>Flavobacteriia</taxon>
        <taxon>Flavobacteriales</taxon>
        <taxon>Flavobacteriaceae</taxon>
        <taxon>Arenibacter</taxon>
    </lineage>
</organism>
<comment type="caution">
    <text evidence="2">The sequence shown here is derived from an EMBL/GenBank/DDBJ whole genome shotgun (WGS) entry which is preliminary data.</text>
</comment>
<feature type="transmembrane region" description="Helical" evidence="1">
    <location>
        <begin position="148"/>
        <end position="168"/>
    </location>
</feature>
<dbReference type="EMBL" id="RQPJ01000005">
    <property type="protein sequence ID" value="RTE53340.1"/>
    <property type="molecule type" value="Genomic_DNA"/>
</dbReference>
<dbReference type="Proteomes" id="UP000267585">
    <property type="component" value="Unassembled WGS sequence"/>
</dbReference>
<dbReference type="AlphaFoldDB" id="A0A3S0D599"/>
<evidence type="ECO:0000313" key="3">
    <source>
        <dbReference type="Proteomes" id="UP000267585"/>
    </source>
</evidence>
<evidence type="ECO:0000313" key="2">
    <source>
        <dbReference type="EMBL" id="RTE53340.1"/>
    </source>
</evidence>
<dbReference type="RefSeq" id="WP_126162236.1">
    <property type="nucleotide sequence ID" value="NZ_RQPJ01000005.1"/>
</dbReference>
<keyword evidence="3" id="KW-1185">Reference proteome</keyword>
<keyword evidence="1" id="KW-1133">Transmembrane helix</keyword>